<dbReference type="InterPro" id="IPR036739">
    <property type="entry name" value="SLC41_membr_dom_sf"/>
</dbReference>
<dbReference type="Pfam" id="PF00571">
    <property type="entry name" value="CBS"/>
    <property type="match status" value="1"/>
</dbReference>
<dbReference type="EMBL" id="LSNE01000003">
    <property type="protein sequence ID" value="KXI30498.1"/>
    <property type="molecule type" value="Genomic_DNA"/>
</dbReference>
<keyword evidence="6 9" id="KW-1133">Transmembrane helix</keyword>
<evidence type="ECO:0000256" key="8">
    <source>
        <dbReference type="PROSITE-ProRule" id="PRU00703"/>
    </source>
</evidence>
<protein>
    <recommendedName>
        <fullName evidence="10">CBS domain-containing protein</fullName>
    </recommendedName>
</protein>
<dbReference type="SMART" id="SM00924">
    <property type="entry name" value="MgtE_N"/>
    <property type="match status" value="1"/>
</dbReference>
<evidence type="ECO:0000256" key="3">
    <source>
        <dbReference type="ARBA" id="ARBA00022448"/>
    </source>
</evidence>
<dbReference type="Gene3D" id="1.10.357.20">
    <property type="entry name" value="SLC41 divalent cation transporters, integral membrane domain"/>
    <property type="match status" value="1"/>
</dbReference>
<comment type="caution">
    <text evidence="11">The sequence shown here is derived from an EMBL/GenBank/DDBJ whole genome shotgun (WGS) entry which is preliminary data.</text>
</comment>
<keyword evidence="8" id="KW-0129">CBS domain</keyword>
<feature type="domain" description="CBS" evidence="10">
    <location>
        <begin position="179"/>
        <end position="238"/>
    </location>
</feature>
<dbReference type="SUPFAM" id="SSF54631">
    <property type="entry name" value="CBS-domain pair"/>
    <property type="match status" value="1"/>
</dbReference>
<dbReference type="AlphaFoldDB" id="A0A136A5I0"/>
<reference evidence="12" key="1">
    <citation type="submission" date="2016-02" db="EMBL/GenBank/DDBJ databases">
        <authorList>
            <person name="Schultz-Johansen M."/>
            <person name="Glaring M.A."/>
            <person name="Bech P.K."/>
            <person name="Stougaard P."/>
        </authorList>
    </citation>
    <scope>NUCLEOTIDE SEQUENCE [LARGE SCALE GENOMIC DNA]</scope>
    <source>
        <strain evidence="12">S66</strain>
    </source>
</reference>
<dbReference type="InterPro" id="IPR038076">
    <property type="entry name" value="MgtE_N_sf"/>
</dbReference>
<evidence type="ECO:0000256" key="4">
    <source>
        <dbReference type="ARBA" id="ARBA00022692"/>
    </source>
</evidence>
<evidence type="ECO:0000259" key="10">
    <source>
        <dbReference type="PROSITE" id="PS51371"/>
    </source>
</evidence>
<keyword evidence="4 9" id="KW-0812">Transmembrane</keyword>
<dbReference type="PROSITE" id="PS51371">
    <property type="entry name" value="CBS"/>
    <property type="match status" value="1"/>
</dbReference>
<dbReference type="SUPFAM" id="SSF158791">
    <property type="entry name" value="MgtE N-terminal domain-like"/>
    <property type="match status" value="1"/>
</dbReference>
<evidence type="ECO:0000256" key="1">
    <source>
        <dbReference type="ARBA" id="ARBA00004141"/>
    </source>
</evidence>
<dbReference type="GO" id="GO:0016020">
    <property type="term" value="C:membrane"/>
    <property type="evidence" value="ECO:0007669"/>
    <property type="project" value="UniProtKB-SubCell"/>
</dbReference>
<dbReference type="InterPro" id="IPR006667">
    <property type="entry name" value="SLC41_membr_dom"/>
</dbReference>
<keyword evidence="12" id="KW-1185">Reference proteome</keyword>
<feature type="transmembrane region" description="Helical" evidence="9">
    <location>
        <begin position="287"/>
        <end position="314"/>
    </location>
</feature>
<gene>
    <name evidence="11" type="ORF">AX660_06260</name>
</gene>
<evidence type="ECO:0000256" key="6">
    <source>
        <dbReference type="ARBA" id="ARBA00022989"/>
    </source>
</evidence>
<dbReference type="GO" id="GO:0008324">
    <property type="term" value="F:monoatomic cation transmembrane transporter activity"/>
    <property type="evidence" value="ECO:0007669"/>
    <property type="project" value="InterPro"/>
</dbReference>
<dbReference type="Gene3D" id="1.25.60.10">
    <property type="entry name" value="MgtE N-terminal domain-like"/>
    <property type="match status" value="1"/>
</dbReference>
<dbReference type="InterPro" id="IPR006668">
    <property type="entry name" value="Mg_transptr_MgtE_intracell_dom"/>
</dbReference>
<keyword evidence="5" id="KW-0460">Magnesium</keyword>
<evidence type="ECO:0000256" key="5">
    <source>
        <dbReference type="ARBA" id="ARBA00022842"/>
    </source>
</evidence>
<evidence type="ECO:0000313" key="11">
    <source>
        <dbReference type="EMBL" id="KXI30498.1"/>
    </source>
</evidence>
<feature type="transmembrane region" description="Helical" evidence="9">
    <location>
        <begin position="400"/>
        <end position="423"/>
    </location>
</feature>
<evidence type="ECO:0000256" key="9">
    <source>
        <dbReference type="SAM" id="Phobius"/>
    </source>
</evidence>
<dbReference type="Proteomes" id="UP000070299">
    <property type="component" value="Unassembled WGS sequence"/>
</dbReference>
<dbReference type="STRING" id="1799789.AX660_06260"/>
<evidence type="ECO:0000256" key="2">
    <source>
        <dbReference type="ARBA" id="ARBA00009749"/>
    </source>
</evidence>
<comment type="subcellular location">
    <subcellularLocation>
        <location evidence="1">Membrane</location>
        <topology evidence="1">Multi-pass membrane protein</topology>
    </subcellularLocation>
</comment>
<dbReference type="PANTHER" id="PTHR41394">
    <property type="entry name" value="MAGNESIUM TRANSPORTER MGTE"/>
    <property type="match status" value="1"/>
</dbReference>
<evidence type="ECO:0000313" key="12">
    <source>
        <dbReference type="Proteomes" id="UP000070299"/>
    </source>
</evidence>
<dbReference type="PANTHER" id="PTHR41394:SF5">
    <property type="entry name" value="SLC41A_MGTE INTEGRAL MEMBRANE DOMAIN-CONTAINING PROTEIN"/>
    <property type="match status" value="1"/>
</dbReference>
<dbReference type="Pfam" id="PF01769">
    <property type="entry name" value="MgtE"/>
    <property type="match status" value="1"/>
</dbReference>
<proteinExistence type="inferred from homology"/>
<keyword evidence="3" id="KW-0813">Transport</keyword>
<organism evidence="11 12">
    <name type="scientific">Paraglaciecola hydrolytica</name>
    <dbReference type="NCBI Taxonomy" id="1799789"/>
    <lineage>
        <taxon>Bacteria</taxon>
        <taxon>Pseudomonadati</taxon>
        <taxon>Pseudomonadota</taxon>
        <taxon>Gammaproteobacteria</taxon>
        <taxon>Alteromonadales</taxon>
        <taxon>Alteromonadaceae</taxon>
        <taxon>Paraglaciecola</taxon>
    </lineage>
</organism>
<name>A0A136A5I0_9ALTE</name>
<accession>A0A136A5I0</accession>
<feature type="transmembrane region" description="Helical" evidence="9">
    <location>
        <begin position="335"/>
        <end position="357"/>
    </location>
</feature>
<keyword evidence="7 9" id="KW-0472">Membrane</keyword>
<dbReference type="Gene3D" id="3.10.580.10">
    <property type="entry name" value="CBS-domain"/>
    <property type="match status" value="1"/>
</dbReference>
<sequence>MAVPIIARDFTPEDWAFIFEGLPKVLRFELWQTLSEDKKSPILAAMRDDSREQLLSMLSSEHLEDVARSSSAEHLVEILDVLPNKIAKGLIKKLNSEESGLVEEALNYDDSQVGRYINHDLYTVHKSANVGDLLEELKDELLPPYTDSILVVDEANHYLGQVDINALFSNKPELSLVQIAEFSDRVISADLDLYDAAEAVKSSGRSMLPVIAKDGRLVGRFTIKDAIDVFQEYYEAQVSHMGRVSDEDLFAPVITSARRRAVWLGINLITAFAASIVIGVFDEVVAQVVALAVLMPIVASMGGITGSQTLTLTIRGLATGQLAKSNLRALGNKEVLVAFFNGILWAAVVSVITSFWFDNPWLSAIIGVSLILNMLVAAFAGIAIPVLLDKIGIDPALAGSVILTTVTDVVGFFVFLGSASLLLI</sequence>
<dbReference type="SUPFAM" id="SSF161093">
    <property type="entry name" value="MgtE membrane domain-like"/>
    <property type="match status" value="1"/>
</dbReference>
<dbReference type="Pfam" id="PF03448">
    <property type="entry name" value="MgtE_N"/>
    <property type="match status" value="1"/>
</dbReference>
<feature type="transmembrane region" description="Helical" evidence="9">
    <location>
        <begin position="363"/>
        <end position="388"/>
    </location>
</feature>
<dbReference type="InterPro" id="IPR046342">
    <property type="entry name" value="CBS_dom_sf"/>
</dbReference>
<evidence type="ECO:0000256" key="7">
    <source>
        <dbReference type="ARBA" id="ARBA00023136"/>
    </source>
</evidence>
<dbReference type="InterPro" id="IPR000644">
    <property type="entry name" value="CBS_dom"/>
</dbReference>
<feature type="transmembrane region" description="Helical" evidence="9">
    <location>
        <begin position="261"/>
        <end position="281"/>
    </location>
</feature>
<comment type="similarity">
    <text evidence="2">Belongs to the SLC41A transporter family.</text>
</comment>